<dbReference type="Gene3D" id="2.70.40.10">
    <property type="match status" value="1"/>
</dbReference>
<evidence type="ECO:0000256" key="3">
    <source>
        <dbReference type="ARBA" id="ARBA00023080"/>
    </source>
</evidence>
<dbReference type="EC" id="3.6.1.23" evidence="5"/>
<dbReference type="GO" id="GO:0004170">
    <property type="term" value="F:dUTP diphosphatase activity"/>
    <property type="evidence" value="ECO:0007669"/>
    <property type="project" value="UniProtKB-UniRule"/>
</dbReference>
<name>A0A8J2VCB4_9BACL</name>
<comment type="similarity">
    <text evidence="1 5">Belongs to the dUTPase family.</text>
</comment>
<keyword evidence="8" id="KW-1185">Reference proteome</keyword>
<dbReference type="HAMAP" id="MF_00116">
    <property type="entry name" value="dUTPase_bact"/>
    <property type="match status" value="1"/>
</dbReference>
<comment type="pathway">
    <text evidence="5">Pyrimidine metabolism; dUMP biosynthesis; dUMP from dCTP (dUTP route): step 2/2.</text>
</comment>
<dbReference type="InterPro" id="IPR036157">
    <property type="entry name" value="dUTPase-like_sf"/>
</dbReference>
<keyword evidence="3 5" id="KW-0546">Nucleotide metabolism</keyword>
<dbReference type="PANTHER" id="PTHR11241:SF0">
    <property type="entry name" value="DEOXYURIDINE 5'-TRIPHOSPHATE NUCLEOTIDOHYDROLASE"/>
    <property type="match status" value="1"/>
</dbReference>
<dbReference type="GO" id="GO:0000287">
    <property type="term" value="F:magnesium ion binding"/>
    <property type="evidence" value="ECO:0007669"/>
    <property type="project" value="UniProtKB-UniRule"/>
</dbReference>
<proteinExistence type="inferred from homology"/>
<keyword evidence="5" id="KW-0460">Magnesium</keyword>
<reference evidence="7" key="1">
    <citation type="journal article" date="2014" name="Int. J. Syst. Evol. Microbiol.">
        <title>Complete genome sequence of Corynebacterium casei LMG S-19264T (=DSM 44701T), isolated from a smear-ripened cheese.</title>
        <authorList>
            <consortium name="US DOE Joint Genome Institute (JGI-PGF)"/>
            <person name="Walter F."/>
            <person name="Albersmeier A."/>
            <person name="Kalinowski J."/>
            <person name="Ruckert C."/>
        </authorList>
    </citation>
    <scope>NUCLEOTIDE SEQUENCE</scope>
    <source>
        <strain evidence="7">CGMCC 1.15179</strain>
    </source>
</reference>
<dbReference type="GO" id="GO:0006226">
    <property type="term" value="P:dUMP biosynthetic process"/>
    <property type="evidence" value="ECO:0007669"/>
    <property type="project" value="UniProtKB-UniRule"/>
</dbReference>
<gene>
    <name evidence="5 7" type="primary">dut</name>
    <name evidence="7" type="ORF">GCM10011571_29060</name>
</gene>
<accession>A0A8J2VCB4</accession>
<comment type="cofactor">
    <cofactor evidence="5">
        <name>Mg(2+)</name>
        <dbReference type="ChEBI" id="CHEBI:18420"/>
    </cofactor>
</comment>
<keyword evidence="2 5" id="KW-0378">Hydrolase</keyword>
<dbReference type="Pfam" id="PF00692">
    <property type="entry name" value="dUTPase"/>
    <property type="match status" value="1"/>
</dbReference>
<dbReference type="InterPro" id="IPR033704">
    <property type="entry name" value="dUTPase_trimeric"/>
</dbReference>
<comment type="caution">
    <text evidence="7">The sequence shown here is derived from an EMBL/GenBank/DDBJ whole genome shotgun (WGS) entry which is preliminary data.</text>
</comment>
<sequence>MFKVRIRHLPGNEDLPLPRQMSAGASGFDIPAAVTEPVILSPGKRGLIPAGFALEMPQGLEAQVRPRSGLALKKGVTTLNSPGTIDADYRGEVGVILINHGEEPFTVRRGDRIAQLVFQEVPAVRLEPADDLASTARGAGGFGHTGK</sequence>
<dbReference type="PANTHER" id="PTHR11241">
    <property type="entry name" value="DEOXYURIDINE 5'-TRIPHOSPHATE NUCLEOTIDOHYDROLASE"/>
    <property type="match status" value="1"/>
</dbReference>
<dbReference type="InterPro" id="IPR029054">
    <property type="entry name" value="dUTPase-like"/>
</dbReference>
<dbReference type="Proteomes" id="UP000625210">
    <property type="component" value="Unassembled WGS sequence"/>
</dbReference>
<feature type="binding site" evidence="5">
    <location>
        <position position="80"/>
    </location>
    <ligand>
        <name>substrate</name>
    </ligand>
</feature>
<dbReference type="EMBL" id="BMHQ01000011">
    <property type="protein sequence ID" value="GGE25084.1"/>
    <property type="molecule type" value="Genomic_DNA"/>
</dbReference>
<evidence type="ECO:0000259" key="6">
    <source>
        <dbReference type="Pfam" id="PF00692"/>
    </source>
</evidence>
<dbReference type="UniPathway" id="UPA00610">
    <property type="reaction ID" value="UER00666"/>
</dbReference>
<dbReference type="GO" id="GO:0046081">
    <property type="term" value="P:dUTP catabolic process"/>
    <property type="evidence" value="ECO:0007669"/>
    <property type="project" value="InterPro"/>
</dbReference>
<dbReference type="NCBIfam" id="TIGR00576">
    <property type="entry name" value="dut"/>
    <property type="match status" value="1"/>
</dbReference>
<dbReference type="NCBIfam" id="NF001862">
    <property type="entry name" value="PRK00601.1"/>
    <property type="match status" value="1"/>
</dbReference>
<dbReference type="AlphaFoldDB" id="A0A8J2VCB4"/>
<feature type="domain" description="dUTPase-like" evidence="6">
    <location>
        <begin position="16"/>
        <end position="146"/>
    </location>
</feature>
<evidence type="ECO:0000313" key="7">
    <source>
        <dbReference type="EMBL" id="GGE25084.1"/>
    </source>
</evidence>
<evidence type="ECO:0000256" key="2">
    <source>
        <dbReference type="ARBA" id="ARBA00022801"/>
    </source>
</evidence>
<comment type="caution">
    <text evidence="5">Lacks conserved residue(s) required for the propagation of feature annotation.</text>
</comment>
<evidence type="ECO:0000313" key="8">
    <source>
        <dbReference type="Proteomes" id="UP000625210"/>
    </source>
</evidence>
<reference evidence="7" key="2">
    <citation type="submission" date="2020-09" db="EMBL/GenBank/DDBJ databases">
        <authorList>
            <person name="Sun Q."/>
            <person name="Zhou Y."/>
        </authorList>
    </citation>
    <scope>NUCLEOTIDE SEQUENCE</scope>
    <source>
        <strain evidence="7">CGMCC 1.15179</strain>
    </source>
</reference>
<comment type="catalytic activity">
    <reaction evidence="4 5">
        <text>dUTP + H2O = dUMP + diphosphate + H(+)</text>
        <dbReference type="Rhea" id="RHEA:10248"/>
        <dbReference type="ChEBI" id="CHEBI:15377"/>
        <dbReference type="ChEBI" id="CHEBI:15378"/>
        <dbReference type="ChEBI" id="CHEBI:33019"/>
        <dbReference type="ChEBI" id="CHEBI:61555"/>
        <dbReference type="ChEBI" id="CHEBI:246422"/>
        <dbReference type="EC" id="3.6.1.23"/>
    </reaction>
</comment>
<keyword evidence="5" id="KW-0479">Metal-binding</keyword>
<dbReference type="SUPFAM" id="SSF51283">
    <property type="entry name" value="dUTPase-like"/>
    <property type="match status" value="1"/>
</dbReference>
<evidence type="ECO:0000256" key="4">
    <source>
        <dbReference type="ARBA" id="ARBA00047686"/>
    </source>
</evidence>
<evidence type="ECO:0000256" key="5">
    <source>
        <dbReference type="HAMAP-Rule" id="MF_00116"/>
    </source>
</evidence>
<organism evidence="7 8">
    <name type="scientific">Marinithermofilum abyssi</name>
    <dbReference type="NCBI Taxonomy" id="1571185"/>
    <lineage>
        <taxon>Bacteria</taxon>
        <taxon>Bacillati</taxon>
        <taxon>Bacillota</taxon>
        <taxon>Bacilli</taxon>
        <taxon>Bacillales</taxon>
        <taxon>Thermoactinomycetaceae</taxon>
        <taxon>Marinithermofilum</taxon>
    </lineage>
</organism>
<feature type="binding site" evidence="5">
    <location>
        <begin position="84"/>
        <end position="86"/>
    </location>
    <ligand>
        <name>substrate</name>
    </ligand>
</feature>
<dbReference type="InterPro" id="IPR008181">
    <property type="entry name" value="dUTPase"/>
</dbReference>
<evidence type="ECO:0000256" key="1">
    <source>
        <dbReference type="ARBA" id="ARBA00006581"/>
    </source>
</evidence>
<protein>
    <recommendedName>
        <fullName evidence="5">Deoxyuridine 5'-triphosphate nucleotidohydrolase</fullName>
        <shortName evidence="5">dUTPase</shortName>
        <ecNumber evidence="5">3.6.1.23</ecNumber>
    </recommendedName>
    <alternativeName>
        <fullName evidence="5">dUTP pyrophosphatase</fullName>
    </alternativeName>
</protein>
<feature type="binding site" evidence="5">
    <location>
        <begin position="67"/>
        <end position="69"/>
    </location>
    <ligand>
        <name>substrate</name>
    </ligand>
</feature>
<dbReference type="CDD" id="cd07557">
    <property type="entry name" value="trimeric_dUTPase"/>
    <property type="match status" value="1"/>
</dbReference>
<comment type="function">
    <text evidence="5">This enzyme is involved in nucleotide metabolism: it produces dUMP, the immediate precursor of thymidine nucleotides and it decreases the intracellular concentration of dUTP so that uracil cannot be incorporated into DNA.</text>
</comment>